<keyword evidence="2" id="KW-1185">Reference proteome</keyword>
<dbReference type="InterPro" id="IPR023214">
    <property type="entry name" value="HAD_sf"/>
</dbReference>
<organism evidence="1 2">
    <name type="scientific">Coraliomargarita sinensis</name>
    <dbReference type="NCBI Taxonomy" id="2174842"/>
    <lineage>
        <taxon>Bacteria</taxon>
        <taxon>Pseudomonadati</taxon>
        <taxon>Verrucomicrobiota</taxon>
        <taxon>Opitutia</taxon>
        <taxon>Puniceicoccales</taxon>
        <taxon>Coraliomargaritaceae</taxon>
        <taxon>Coraliomargarita</taxon>
    </lineage>
</organism>
<dbReference type="Proteomes" id="UP000247099">
    <property type="component" value="Unassembled WGS sequence"/>
</dbReference>
<dbReference type="InterPro" id="IPR051828">
    <property type="entry name" value="HAD-like_hydrolase_domain"/>
</dbReference>
<dbReference type="Gene3D" id="3.40.50.1000">
    <property type="entry name" value="HAD superfamily/HAD-like"/>
    <property type="match status" value="1"/>
</dbReference>
<dbReference type="PANTHER" id="PTHR46191">
    <property type="match status" value="1"/>
</dbReference>
<sequence length="298" mass="33344">MTNSLWLKLIKDRRQNDPVTPPADANLCLPQISGIKAVVFDVYGTLFSSGVGDISLATEDNRDTAIRAVLSDNGVQILASAEGIRFDGILHDLIHQHQNRRRADGIEYPEVEIRAVWSDLIESLRAQGLIEAQIEPAIDTLVIDYETRVNAIQPMPELAEVLSELRARGLTLSIISNAQFYTPLLFSAFLGKNIDELGFCSKCNVWSYAELEGKPSQQLYQLAAERLEKHHRIPAEACLYVGNDMRNDIWPARALGFRTALFAGDHLSLRRRKNHPACAKLQADAEITELKQILEMID</sequence>
<dbReference type="OrthoDB" id="9794086at2"/>
<dbReference type="SUPFAM" id="SSF56784">
    <property type="entry name" value="HAD-like"/>
    <property type="match status" value="1"/>
</dbReference>
<accession>A0A317ZJP3</accession>
<name>A0A317ZJP3_9BACT</name>
<dbReference type="EMBL" id="QHJQ01000004">
    <property type="protein sequence ID" value="PXA04457.1"/>
    <property type="molecule type" value="Genomic_DNA"/>
</dbReference>
<dbReference type="PANTHER" id="PTHR46191:SF2">
    <property type="entry name" value="HALOACID DEHALOGENASE-LIKE HYDROLASE DOMAIN-CONTAINING PROTEIN 3"/>
    <property type="match status" value="1"/>
</dbReference>
<dbReference type="RefSeq" id="WP_110130907.1">
    <property type="nucleotide sequence ID" value="NZ_QHJQ01000004.1"/>
</dbReference>
<keyword evidence="1" id="KW-0378">Hydrolase</keyword>
<dbReference type="InParanoid" id="A0A317ZJP3"/>
<evidence type="ECO:0000313" key="1">
    <source>
        <dbReference type="EMBL" id="PXA04457.1"/>
    </source>
</evidence>
<dbReference type="AlphaFoldDB" id="A0A317ZJP3"/>
<gene>
    <name evidence="1" type="ORF">DDZ13_07975</name>
</gene>
<dbReference type="Pfam" id="PF00702">
    <property type="entry name" value="Hydrolase"/>
    <property type="match status" value="1"/>
</dbReference>
<dbReference type="SFLD" id="SFLDS00003">
    <property type="entry name" value="Haloacid_Dehalogenase"/>
    <property type="match status" value="1"/>
</dbReference>
<dbReference type="GO" id="GO:0016787">
    <property type="term" value="F:hydrolase activity"/>
    <property type="evidence" value="ECO:0007669"/>
    <property type="project" value="UniProtKB-KW"/>
</dbReference>
<dbReference type="SFLD" id="SFLDG01129">
    <property type="entry name" value="C1.5:_HAD__Beta-PGM__Phosphata"/>
    <property type="match status" value="1"/>
</dbReference>
<comment type="caution">
    <text evidence="1">The sequence shown here is derived from an EMBL/GenBank/DDBJ whole genome shotgun (WGS) entry which is preliminary data.</text>
</comment>
<proteinExistence type="predicted"/>
<protein>
    <submittedName>
        <fullName evidence="1">HAD family hydrolase</fullName>
    </submittedName>
</protein>
<dbReference type="InterPro" id="IPR036412">
    <property type="entry name" value="HAD-like_sf"/>
</dbReference>
<evidence type="ECO:0000313" key="2">
    <source>
        <dbReference type="Proteomes" id="UP000247099"/>
    </source>
</evidence>
<reference evidence="1 2" key="1">
    <citation type="submission" date="2018-05" db="EMBL/GenBank/DDBJ databases">
        <title>Coraliomargarita sinensis sp. nov., isolated from a marine solar saltern.</title>
        <authorList>
            <person name="Zhou L.Y."/>
        </authorList>
    </citation>
    <scope>NUCLEOTIDE SEQUENCE [LARGE SCALE GENOMIC DNA]</scope>
    <source>
        <strain evidence="1 2">WN38</strain>
    </source>
</reference>